<dbReference type="EMBL" id="CAJVQB010006716">
    <property type="protein sequence ID" value="CAG8690314.1"/>
    <property type="molecule type" value="Genomic_DNA"/>
</dbReference>
<evidence type="ECO:0000313" key="2">
    <source>
        <dbReference type="Proteomes" id="UP000789901"/>
    </source>
</evidence>
<keyword evidence="2" id="KW-1185">Reference proteome</keyword>
<comment type="caution">
    <text evidence="1">The sequence shown here is derived from an EMBL/GenBank/DDBJ whole genome shotgun (WGS) entry which is preliminary data.</text>
</comment>
<accession>A0ABN7UWD7</accession>
<dbReference type="Proteomes" id="UP000789901">
    <property type="component" value="Unassembled WGS sequence"/>
</dbReference>
<feature type="non-terminal residue" evidence="1">
    <location>
        <position position="1"/>
    </location>
</feature>
<name>A0ABN7UWD7_GIGMA</name>
<reference evidence="1 2" key="1">
    <citation type="submission" date="2021-06" db="EMBL/GenBank/DDBJ databases">
        <authorList>
            <person name="Kallberg Y."/>
            <person name="Tangrot J."/>
            <person name="Rosling A."/>
        </authorList>
    </citation>
    <scope>NUCLEOTIDE SEQUENCE [LARGE SCALE GENOMIC DNA]</scope>
    <source>
        <strain evidence="1 2">120-4 pot B 10/14</strain>
    </source>
</reference>
<sequence>QISKDPSNVYPAVFVFNNILYVSKQNRLNIEIRILNIKHLVVL</sequence>
<evidence type="ECO:0000313" key="1">
    <source>
        <dbReference type="EMBL" id="CAG8690314.1"/>
    </source>
</evidence>
<proteinExistence type="predicted"/>
<protein>
    <submittedName>
        <fullName evidence="1">28068_t:CDS:1</fullName>
    </submittedName>
</protein>
<organism evidence="1 2">
    <name type="scientific">Gigaspora margarita</name>
    <dbReference type="NCBI Taxonomy" id="4874"/>
    <lineage>
        <taxon>Eukaryota</taxon>
        <taxon>Fungi</taxon>
        <taxon>Fungi incertae sedis</taxon>
        <taxon>Mucoromycota</taxon>
        <taxon>Glomeromycotina</taxon>
        <taxon>Glomeromycetes</taxon>
        <taxon>Diversisporales</taxon>
        <taxon>Gigasporaceae</taxon>
        <taxon>Gigaspora</taxon>
    </lineage>
</organism>
<gene>
    <name evidence="1" type="ORF">GMARGA_LOCUS11471</name>
</gene>